<dbReference type="EMBL" id="JAPDRP010000006">
    <property type="protein sequence ID" value="KAJ9646423.1"/>
    <property type="molecule type" value="Genomic_DNA"/>
</dbReference>
<name>A0ACC2ZGI0_9PEZI</name>
<reference evidence="1" key="1">
    <citation type="submission" date="2022-10" db="EMBL/GenBank/DDBJ databases">
        <title>Culturing micro-colonial fungi from biological soil crusts in the Mojave desert and describing Neophaeococcomyces mojavensis, and introducing the new genera and species Taxawa tesnikishii.</title>
        <authorList>
            <person name="Kurbessoian T."/>
            <person name="Stajich J.E."/>
        </authorList>
    </citation>
    <scope>NUCLEOTIDE SEQUENCE</scope>
    <source>
        <strain evidence="1">JES_115</strain>
    </source>
</reference>
<accession>A0ACC2ZGI0</accession>
<keyword evidence="2" id="KW-1185">Reference proteome</keyword>
<evidence type="ECO:0000313" key="2">
    <source>
        <dbReference type="Proteomes" id="UP001172680"/>
    </source>
</evidence>
<sequence>MVPTLSTRNRKRKRSSTPPTPTTPLSYVEQLSQSEDYHIRVTSPDLLTTEAWDLPSALLSRYSTSFGTLIRQLRASNSDSRRLLLRNTDPALFTLFVNFLFQENKACPLPPRTAGAASDFEESDASVGRRPQRSIYSRCWEDEEPVPRDWESAPEKAWVLGVRLGAKESRDYAMGFVIRTYVGSLPRYLIGVIPWAYENTGEGSLLRKFCVDAVAWFIGDGGIREEYEQDALAELVNGCPDFVMESMAAMGAAGRRNMCPVERMGRYLTPETIVVQD</sequence>
<proteinExistence type="predicted"/>
<organism evidence="1 2">
    <name type="scientific">Coniosporium tulheliwenetii</name>
    <dbReference type="NCBI Taxonomy" id="3383036"/>
    <lineage>
        <taxon>Eukaryota</taxon>
        <taxon>Fungi</taxon>
        <taxon>Dikarya</taxon>
        <taxon>Ascomycota</taxon>
        <taxon>Pezizomycotina</taxon>
        <taxon>Dothideomycetes</taxon>
        <taxon>Dothideomycetes incertae sedis</taxon>
        <taxon>Coniosporium</taxon>
    </lineage>
</organism>
<comment type="caution">
    <text evidence="1">The sequence shown here is derived from an EMBL/GenBank/DDBJ whole genome shotgun (WGS) entry which is preliminary data.</text>
</comment>
<gene>
    <name evidence="1" type="ORF">H2199_002472</name>
</gene>
<protein>
    <submittedName>
        <fullName evidence="1">Uncharacterized protein</fullName>
    </submittedName>
</protein>
<evidence type="ECO:0000313" key="1">
    <source>
        <dbReference type="EMBL" id="KAJ9646423.1"/>
    </source>
</evidence>
<dbReference type="Proteomes" id="UP001172680">
    <property type="component" value="Unassembled WGS sequence"/>
</dbReference>